<evidence type="ECO:0000259" key="7">
    <source>
        <dbReference type="PROSITE" id="PS50043"/>
    </source>
</evidence>
<keyword evidence="3" id="KW-0805">Transcription regulation</keyword>
<reference evidence="9" key="1">
    <citation type="journal article" date="2021" name="Arch. Microbiol.">
        <title>Methyloradius palustris gen. nov., sp. nov., a methanol-oxidizing bacterium isolated from snow.</title>
        <authorList>
            <person name="Miyadera T."/>
            <person name="Kojima H."/>
            <person name="Fukui M."/>
        </authorList>
    </citation>
    <scope>NUCLEOTIDE SEQUENCE</scope>
    <source>
        <strain evidence="9">Zm11</strain>
    </source>
</reference>
<dbReference type="GO" id="GO:0005829">
    <property type="term" value="C:cytosol"/>
    <property type="evidence" value="ECO:0007669"/>
    <property type="project" value="TreeGrafter"/>
</dbReference>
<feature type="domain" description="Response regulatory" evidence="8">
    <location>
        <begin position="13"/>
        <end position="129"/>
    </location>
</feature>
<dbReference type="SUPFAM" id="SSF46894">
    <property type="entry name" value="C-terminal effector domain of the bipartite response regulators"/>
    <property type="match status" value="1"/>
</dbReference>
<name>A0A8D5GEL4_9PROT</name>
<dbReference type="GO" id="GO:0000156">
    <property type="term" value="F:phosphorelay response regulator activity"/>
    <property type="evidence" value="ECO:0007669"/>
    <property type="project" value="TreeGrafter"/>
</dbReference>
<keyword evidence="2" id="KW-0902">Two-component regulatory system</keyword>
<dbReference type="SMART" id="SM00421">
    <property type="entry name" value="HTH_LUXR"/>
    <property type="match status" value="1"/>
</dbReference>
<protein>
    <submittedName>
        <fullName evidence="9">DNA-binding response regulator</fullName>
    </submittedName>
</protein>
<keyword evidence="4 9" id="KW-0238">DNA-binding</keyword>
<dbReference type="Proteomes" id="UP000826722">
    <property type="component" value="Chromosome"/>
</dbReference>
<keyword evidence="5" id="KW-0804">Transcription</keyword>
<evidence type="ECO:0000313" key="10">
    <source>
        <dbReference type="Proteomes" id="UP000826722"/>
    </source>
</evidence>
<dbReference type="Pfam" id="PF00072">
    <property type="entry name" value="Response_reg"/>
    <property type="match status" value="1"/>
</dbReference>
<dbReference type="SUPFAM" id="SSF52172">
    <property type="entry name" value="CheY-like"/>
    <property type="match status" value="1"/>
</dbReference>
<evidence type="ECO:0000259" key="8">
    <source>
        <dbReference type="PROSITE" id="PS50110"/>
    </source>
</evidence>
<keyword evidence="1 6" id="KW-0597">Phosphoprotein</keyword>
<dbReference type="Gene3D" id="3.40.50.2300">
    <property type="match status" value="1"/>
</dbReference>
<dbReference type="CDD" id="cd19920">
    <property type="entry name" value="REC_PA4781-like"/>
    <property type="match status" value="1"/>
</dbReference>
<keyword evidence="10" id="KW-1185">Reference proteome</keyword>
<proteinExistence type="predicted"/>
<dbReference type="InterPro" id="IPR000792">
    <property type="entry name" value="Tscrpt_reg_LuxR_C"/>
</dbReference>
<dbReference type="Gene3D" id="1.10.10.10">
    <property type="entry name" value="Winged helix-like DNA-binding domain superfamily/Winged helix DNA-binding domain"/>
    <property type="match status" value="1"/>
</dbReference>
<dbReference type="InterPro" id="IPR036388">
    <property type="entry name" value="WH-like_DNA-bd_sf"/>
</dbReference>
<dbReference type="InterPro" id="IPR016032">
    <property type="entry name" value="Sig_transdc_resp-reg_C-effctor"/>
</dbReference>
<evidence type="ECO:0000256" key="1">
    <source>
        <dbReference type="ARBA" id="ARBA00022553"/>
    </source>
</evidence>
<evidence type="ECO:0000256" key="4">
    <source>
        <dbReference type="ARBA" id="ARBA00023125"/>
    </source>
</evidence>
<sequence>MANININRGHETLVLIVDDVLDNLAVLHDSLAESGFAVLVANSGKAALHTAKETQPDIILLDAIMPEMDGFEVCRRLKAETDTQHIPVIFMTGLTEAEHVVAGFAAGGCDYVTKPIRPTEVLARMAAHLQTSRQMHQTRGALDAFGQAAIAVTPSTSKIVWQTPLARQWIEAYSANTQLQSWVNRLFEVVDKTTAMPLTVLKGDGRLIFTPVEIQNDEQWVILLREESDAAQIDALIATFKLTRREAEVLYWAIKGKTNRDIGDILGTSPRTVNKHLEHVFAKLGVETRTAASALARSKILNIKI</sequence>
<dbReference type="Pfam" id="PF00196">
    <property type="entry name" value="GerE"/>
    <property type="match status" value="1"/>
</dbReference>
<dbReference type="InterPro" id="IPR039420">
    <property type="entry name" value="WalR-like"/>
</dbReference>
<dbReference type="GO" id="GO:0032993">
    <property type="term" value="C:protein-DNA complex"/>
    <property type="evidence" value="ECO:0007669"/>
    <property type="project" value="TreeGrafter"/>
</dbReference>
<dbReference type="KEGG" id="mpau:ZMTM_22720"/>
<dbReference type="PROSITE" id="PS50110">
    <property type="entry name" value="RESPONSE_REGULATORY"/>
    <property type="match status" value="1"/>
</dbReference>
<evidence type="ECO:0000256" key="6">
    <source>
        <dbReference type="PROSITE-ProRule" id="PRU00169"/>
    </source>
</evidence>
<gene>
    <name evidence="9" type="ORF">ZMTM_22720</name>
</gene>
<accession>A0A8D5GEL4</accession>
<dbReference type="InterPro" id="IPR011006">
    <property type="entry name" value="CheY-like_superfamily"/>
</dbReference>
<dbReference type="AlphaFoldDB" id="A0A8D5GEL4"/>
<dbReference type="EMBL" id="AP024110">
    <property type="protein sequence ID" value="BCM26013.1"/>
    <property type="molecule type" value="Genomic_DNA"/>
</dbReference>
<evidence type="ECO:0000256" key="2">
    <source>
        <dbReference type="ARBA" id="ARBA00023012"/>
    </source>
</evidence>
<dbReference type="CDD" id="cd06170">
    <property type="entry name" value="LuxR_C_like"/>
    <property type="match status" value="1"/>
</dbReference>
<dbReference type="RefSeq" id="WP_221764045.1">
    <property type="nucleotide sequence ID" value="NZ_AP024110.1"/>
</dbReference>
<evidence type="ECO:0000256" key="5">
    <source>
        <dbReference type="ARBA" id="ARBA00023163"/>
    </source>
</evidence>
<dbReference type="SMART" id="SM00448">
    <property type="entry name" value="REC"/>
    <property type="match status" value="1"/>
</dbReference>
<feature type="domain" description="HTH luxR-type" evidence="7">
    <location>
        <begin position="235"/>
        <end position="300"/>
    </location>
</feature>
<dbReference type="PANTHER" id="PTHR48111">
    <property type="entry name" value="REGULATOR OF RPOS"/>
    <property type="match status" value="1"/>
</dbReference>
<feature type="modified residue" description="4-aspartylphosphate" evidence="6">
    <location>
        <position position="62"/>
    </location>
</feature>
<dbReference type="PROSITE" id="PS50043">
    <property type="entry name" value="HTH_LUXR_2"/>
    <property type="match status" value="1"/>
</dbReference>
<evidence type="ECO:0000313" key="9">
    <source>
        <dbReference type="EMBL" id="BCM26013.1"/>
    </source>
</evidence>
<dbReference type="InterPro" id="IPR001789">
    <property type="entry name" value="Sig_transdc_resp-reg_receiver"/>
</dbReference>
<dbReference type="PANTHER" id="PTHR48111:SF1">
    <property type="entry name" value="TWO-COMPONENT RESPONSE REGULATOR ORR33"/>
    <property type="match status" value="1"/>
</dbReference>
<evidence type="ECO:0000256" key="3">
    <source>
        <dbReference type="ARBA" id="ARBA00023015"/>
    </source>
</evidence>
<dbReference type="GO" id="GO:0006355">
    <property type="term" value="P:regulation of DNA-templated transcription"/>
    <property type="evidence" value="ECO:0007669"/>
    <property type="project" value="InterPro"/>
</dbReference>
<organism evidence="9 10">
    <name type="scientific">Methyloradius palustris</name>
    <dbReference type="NCBI Taxonomy" id="2778876"/>
    <lineage>
        <taxon>Bacteria</taxon>
        <taxon>Pseudomonadati</taxon>
        <taxon>Pseudomonadota</taxon>
        <taxon>Betaproteobacteria</taxon>
        <taxon>Nitrosomonadales</taxon>
        <taxon>Methylophilaceae</taxon>
        <taxon>Methyloradius</taxon>
    </lineage>
</organism>
<dbReference type="GO" id="GO:0000976">
    <property type="term" value="F:transcription cis-regulatory region binding"/>
    <property type="evidence" value="ECO:0007669"/>
    <property type="project" value="TreeGrafter"/>
</dbReference>
<dbReference type="PRINTS" id="PR00038">
    <property type="entry name" value="HTHLUXR"/>
</dbReference>